<protein>
    <recommendedName>
        <fullName evidence="6">Lipopolysaccharide assembly protein A domain-containing protein</fullName>
    </recommendedName>
</protein>
<keyword evidence="3" id="KW-0472">Membrane</keyword>
<keyword evidence="1" id="KW-0175">Coiled coil</keyword>
<dbReference type="RefSeq" id="WP_015904255.1">
    <property type="nucleotide sequence ID" value="NC_012108.1"/>
</dbReference>
<feature type="compositionally biased region" description="Basic and acidic residues" evidence="2">
    <location>
        <begin position="127"/>
        <end position="139"/>
    </location>
</feature>
<name>C0QFS2_DESAH</name>
<evidence type="ECO:0008006" key="6">
    <source>
        <dbReference type="Google" id="ProtNLM"/>
    </source>
</evidence>
<dbReference type="HOGENOM" id="CLU_1851959_0_0_7"/>
<keyword evidence="3" id="KW-0812">Transmembrane</keyword>
<keyword evidence="5" id="KW-1185">Reference proteome</keyword>
<evidence type="ECO:0000256" key="2">
    <source>
        <dbReference type="SAM" id="MobiDB-lite"/>
    </source>
</evidence>
<evidence type="ECO:0000256" key="1">
    <source>
        <dbReference type="SAM" id="Coils"/>
    </source>
</evidence>
<dbReference type="STRING" id="177437.HRM2_23950"/>
<evidence type="ECO:0000313" key="5">
    <source>
        <dbReference type="Proteomes" id="UP000000442"/>
    </source>
</evidence>
<feature type="coiled-coil region" evidence="1">
    <location>
        <begin position="81"/>
        <end position="108"/>
    </location>
</feature>
<dbReference type="KEGG" id="dat:HRM2_23950"/>
<evidence type="ECO:0000256" key="3">
    <source>
        <dbReference type="SAM" id="Phobius"/>
    </source>
</evidence>
<organism evidence="4 5">
    <name type="scientific">Desulforapulum autotrophicum (strain ATCC 43914 / DSM 3382 / VKM B-1955 / HRM2)</name>
    <name type="common">Desulfobacterium autotrophicum</name>
    <dbReference type="NCBI Taxonomy" id="177437"/>
    <lineage>
        <taxon>Bacteria</taxon>
        <taxon>Pseudomonadati</taxon>
        <taxon>Thermodesulfobacteriota</taxon>
        <taxon>Desulfobacteria</taxon>
        <taxon>Desulfobacterales</taxon>
        <taxon>Desulfobacteraceae</taxon>
        <taxon>Desulforapulum</taxon>
    </lineage>
</organism>
<feature type="compositionally biased region" description="Acidic residues" evidence="2">
    <location>
        <begin position="116"/>
        <end position="126"/>
    </location>
</feature>
<reference evidence="4 5" key="1">
    <citation type="journal article" date="2009" name="Environ. Microbiol.">
        <title>Genome sequence of Desulfobacterium autotrophicum HRM2, a marine sulfate reducer oxidizing organic carbon completely to carbon dioxide.</title>
        <authorList>
            <person name="Strittmatter A.W."/>
            <person name="Liesegang H."/>
            <person name="Rabus R."/>
            <person name="Decker I."/>
            <person name="Amann J."/>
            <person name="Andres S."/>
            <person name="Henne A."/>
            <person name="Fricke W.F."/>
            <person name="Martinez-Arias R."/>
            <person name="Bartels D."/>
            <person name="Goesmann A."/>
            <person name="Krause L."/>
            <person name="Puehler A."/>
            <person name="Klenk H.P."/>
            <person name="Richter M."/>
            <person name="Schuler M."/>
            <person name="Gloeckner F.O."/>
            <person name="Meyerdierks A."/>
            <person name="Gottschalk G."/>
            <person name="Amann R."/>
        </authorList>
    </citation>
    <scope>NUCLEOTIDE SEQUENCE [LARGE SCALE GENOMIC DNA]</scope>
    <source>
        <strain evidence="5">ATCC 43914 / DSM 3382 / HRM2</strain>
    </source>
</reference>
<dbReference type="EMBL" id="CP001087">
    <property type="protein sequence ID" value="ACN15490.1"/>
    <property type="molecule type" value="Genomic_DNA"/>
</dbReference>
<feature type="transmembrane region" description="Helical" evidence="3">
    <location>
        <begin position="52"/>
        <end position="72"/>
    </location>
</feature>
<accession>C0QFS2</accession>
<evidence type="ECO:0000313" key="4">
    <source>
        <dbReference type="EMBL" id="ACN15490.1"/>
    </source>
</evidence>
<dbReference type="AlphaFoldDB" id="C0QFS2"/>
<feature type="region of interest" description="Disordered" evidence="2">
    <location>
        <begin position="109"/>
        <end position="139"/>
    </location>
</feature>
<dbReference type="OrthoDB" id="5421436at2"/>
<keyword evidence="3" id="KW-1133">Transmembrane helix</keyword>
<sequence length="139" mass="15869">MKKIKLFLGFIILVFAGLIVYQNREYFFAFQALSLSLGIETWHWTAPAVQNIVYYGVFMLLGFLVAGFYGVSAKLKSKKAIKSLNATIETHLEKIASLKKDLEKYKNDPYNREDALEPEPEGEEQEKEAIVIETKKETA</sequence>
<dbReference type="eggNOG" id="ENOG50330SS">
    <property type="taxonomic scope" value="Bacteria"/>
</dbReference>
<proteinExistence type="predicted"/>
<gene>
    <name evidence="4" type="ordered locus">HRM2_23950</name>
</gene>
<dbReference type="Proteomes" id="UP000000442">
    <property type="component" value="Chromosome"/>
</dbReference>